<sequence length="103" mass="11209">TAPARGSGRLLGELARLSAPVRATCAPVRRRRASGSRPTDAFPPSRGDARGEDRGPSLTRLQVSSRRPAWLEPASVDAMKQKSKASSRAKLIILHRKRRCLPT</sequence>
<dbReference type="Proteomes" id="UP000805193">
    <property type="component" value="Unassembled WGS sequence"/>
</dbReference>
<name>A0AC60PEC5_IXOPE</name>
<dbReference type="EMBL" id="JABSTQ010010779">
    <property type="protein sequence ID" value="KAG0417997.1"/>
    <property type="molecule type" value="Genomic_DNA"/>
</dbReference>
<keyword evidence="2" id="KW-1185">Reference proteome</keyword>
<evidence type="ECO:0000313" key="1">
    <source>
        <dbReference type="EMBL" id="KAG0417997.1"/>
    </source>
</evidence>
<reference evidence="1 2" key="1">
    <citation type="journal article" date="2020" name="Cell">
        <title>Large-Scale Comparative Analyses of Tick Genomes Elucidate Their Genetic Diversity and Vector Capacities.</title>
        <authorList>
            <consortium name="Tick Genome and Microbiome Consortium (TIGMIC)"/>
            <person name="Jia N."/>
            <person name="Wang J."/>
            <person name="Shi W."/>
            <person name="Du L."/>
            <person name="Sun Y."/>
            <person name="Zhan W."/>
            <person name="Jiang J.F."/>
            <person name="Wang Q."/>
            <person name="Zhang B."/>
            <person name="Ji P."/>
            <person name="Bell-Sakyi L."/>
            <person name="Cui X.M."/>
            <person name="Yuan T.T."/>
            <person name="Jiang B.G."/>
            <person name="Yang W.F."/>
            <person name="Lam T.T."/>
            <person name="Chang Q.C."/>
            <person name="Ding S.J."/>
            <person name="Wang X.J."/>
            <person name="Zhu J.G."/>
            <person name="Ruan X.D."/>
            <person name="Zhao L."/>
            <person name="Wei J.T."/>
            <person name="Ye R.Z."/>
            <person name="Que T.C."/>
            <person name="Du C.H."/>
            <person name="Zhou Y.H."/>
            <person name="Cheng J.X."/>
            <person name="Dai P.F."/>
            <person name="Guo W.B."/>
            <person name="Han X.H."/>
            <person name="Huang E.J."/>
            <person name="Li L.F."/>
            <person name="Wei W."/>
            <person name="Gao Y.C."/>
            <person name="Liu J.Z."/>
            <person name="Shao H.Z."/>
            <person name="Wang X."/>
            <person name="Wang C.C."/>
            <person name="Yang T.C."/>
            <person name="Huo Q.B."/>
            <person name="Li W."/>
            <person name="Chen H.Y."/>
            <person name="Chen S.E."/>
            <person name="Zhou L.G."/>
            <person name="Ni X.B."/>
            <person name="Tian J.H."/>
            <person name="Sheng Y."/>
            <person name="Liu T."/>
            <person name="Pan Y.S."/>
            <person name="Xia L.Y."/>
            <person name="Li J."/>
            <person name="Zhao F."/>
            <person name="Cao W.C."/>
        </authorList>
    </citation>
    <scope>NUCLEOTIDE SEQUENCE [LARGE SCALE GENOMIC DNA]</scope>
    <source>
        <strain evidence="1">Iper-2018</strain>
    </source>
</reference>
<proteinExistence type="predicted"/>
<organism evidence="1 2">
    <name type="scientific">Ixodes persulcatus</name>
    <name type="common">Taiga tick</name>
    <dbReference type="NCBI Taxonomy" id="34615"/>
    <lineage>
        <taxon>Eukaryota</taxon>
        <taxon>Metazoa</taxon>
        <taxon>Ecdysozoa</taxon>
        <taxon>Arthropoda</taxon>
        <taxon>Chelicerata</taxon>
        <taxon>Arachnida</taxon>
        <taxon>Acari</taxon>
        <taxon>Parasitiformes</taxon>
        <taxon>Ixodida</taxon>
        <taxon>Ixodoidea</taxon>
        <taxon>Ixodidae</taxon>
        <taxon>Ixodinae</taxon>
        <taxon>Ixodes</taxon>
    </lineage>
</organism>
<feature type="non-terminal residue" evidence="1">
    <location>
        <position position="1"/>
    </location>
</feature>
<accession>A0AC60PEC5</accession>
<comment type="caution">
    <text evidence="1">The sequence shown here is derived from an EMBL/GenBank/DDBJ whole genome shotgun (WGS) entry which is preliminary data.</text>
</comment>
<protein>
    <submittedName>
        <fullName evidence="1">Uncharacterized protein</fullName>
    </submittedName>
</protein>
<evidence type="ECO:0000313" key="2">
    <source>
        <dbReference type="Proteomes" id="UP000805193"/>
    </source>
</evidence>
<gene>
    <name evidence="1" type="ORF">HPB47_005206</name>
</gene>